<feature type="transmembrane region" description="Helical" evidence="1">
    <location>
        <begin position="20"/>
        <end position="38"/>
    </location>
</feature>
<dbReference type="EMBL" id="CAMPGE010024681">
    <property type="protein sequence ID" value="CAI2382501.1"/>
    <property type="molecule type" value="Genomic_DNA"/>
</dbReference>
<dbReference type="AlphaFoldDB" id="A0AAD1Y1D0"/>
<gene>
    <name evidence="2" type="ORF">ECRASSUSDP1_LOCUS23975</name>
</gene>
<keyword evidence="1" id="KW-1133">Transmembrane helix</keyword>
<comment type="caution">
    <text evidence="2">The sequence shown here is derived from an EMBL/GenBank/DDBJ whole genome shotgun (WGS) entry which is preliminary data.</text>
</comment>
<reference evidence="2" key="1">
    <citation type="submission" date="2023-07" db="EMBL/GenBank/DDBJ databases">
        <authorList>
            <consortium name="AG Swart"/>
            <person name="Singh M."/>
            <person name="Singh A."/>
            <person name="Seah K."/>
            <person name="Emmerich C."/>
        </authorList>
    </citation>
    <scope>NUCLEOTIDE SEQUENCE</scope>
    <source>
        <strain evidence="2">DP1</strain>
    </source>
</reference>
<keyword evidence="1" id="KW-0472">Membrane</keyword>
<dbReference type="Proteomes" id="UP001295684">
    <property type="component" value="Unassembled WGS sequence"/>
</dbReference>
<proteinExistence type="predicted"/>
<evidence type="ECO:0000256" key="1">
    <source>
        <dbReference type="SAM" id="Phobius"/>
    </source>
</evidence>
<keyword evidence="3" id="KW-1185">Reference proteome</keyword>
<feature type="transmembrane region" description="Helical" evidence="1">
    <location>
        <begin position="50"/>
        <end position="70"/>
    </location>
</feature>
<feature type="transmembrane region" description="Helical" evidence="1">
    <location>
        <begin position="77"/>
        <end position="100"/>
    </location>
</feature>
<name>A0AAD1Y1D0_EUPCR</name>
<evidence type="ECO:0000313" key="2">
    <source>
        <dbReference type="EMBL" id="CAI2382501.1"/>
    </source>
</evidence>
<accession>A0AAD1Y1D0</accession>
<protein>
    <submittedName>
        <fullName evidence="2">Uncharacterized protein</fullName>
    </submittedName>
</protein>
<sequence>MDEEKKGMISIGMNSMTITFMCQDAFAIILLLTLYLIGKDKTCSVDMESLLIAYIIIKACFIVVRSFLCCLTIFCQLVGLIASVVSAIISTIVIVIYYIIAMINFFTKDHDCFDNAKVHWIALLIITIEALTLFLIIVLIICLCACLIPIFLKMKSEDKDIEEGK</sequence>
<keyword evidence="1" id="KW-0812">Transmembrane</keyword>
<organism evidence="2 3">
    <name type="scientific">Euplotes crassus</name>
    <dbReference type="NCBI Taxonomy" id="5936"/>
    <lineage>
        <taxon>Eukaryota</taxon>
        <taxon>Sar</taxon>
        <taxon>Alveolata</taxon>
        <taxon>Ciliophora</taxon>
        <taxon>Intramacronucleata</taxon>
        <taxon>Spirotrichea</taxon>
        <taxon>Hypotrichia</taxon>
        <taxon>Euplotida</taxon>
        <taxon>Euplotidae</taxon>
        <taxon>Moneuplotes</taxon>
    </lineage>
</organism>
<feature type="transmembrane region" description="Helical" evidence="1">
    <location>
        <begin position="120"/>
        <end position="152"/>
    </location>
</feature>
<evidence type="ECO:0000313" key="3">
    <source>
        <dbReference type="Proteomes" id="UP001295684"/>
    </source>
</evidence>